<dbReference type="InterPro" id="IPR008030">
    <property type="entry name" value="NmrA-like"/>
</dbReference>
<organism evidence="5 6">
    <name type="scientific">Zopfia rhizophila CBS 207.26</name>
    <dbReference type="NCBI Taxonomy" id="1314779"/>
    <lineage>
        <taxon>Eukaryota</taxon>
        <taxon>Fungi</taxon>
        <taxon>Dikarya</taxon>
        <taxon>Ascomycota</taxon>
        <taxon>Pezizomycotina</taxon>
        <taxon>Dothideomycetes</taxon>
        <taxon>Dothideomycetes incertae sedis</taxon>
        <taxon>Zopfiaceae</taxon>
        <taxon>Zopfia</taxon>
    </lineage>
</organism>
<dbReference type="Gene3D" id="3.90.25.10">
    <property type="entry name" value="UDP-galactose 4-epimerase, domain 1"/>
    <property type="match status" value="1"/>
</dbReference>
<protein>
    <submittedName>
        <fullName evidence="5">NmrA-like family protein</fullName>
    </submittedName>
</protein>
<sequence>MVKVAIAGGTGSLGRTILDVLKEHPEHKAVILTRKTAPSSNNHIQSLVVDYTDIPALTAVLEENEIHTVIAAFGISGNSLSTSQINLIKAADASQPTKRFIPTSFAIPYPESGVEILPPLQAYFDSINLLKETSLEWTVFHNGIFLDYFGCLGPEGGLKSHLKPNTFAIDIPNRVAAIPGDGNVPVTFTYTFDVARFVVRTLRMEKWEDESRVIGETVTWNEFLRVVEDVTESKFEVHYDSVEKLKRFEITELPGHTELYGSFPKQRYQWFMAIFELWTTDGTSKMKREGSLNEKFPEIKSLGVREFLERSWKGAI</sequence>
<dbReference type="InterPro" id="IPR051609">
    <property type="entry name" value="NmrA/Isoflavone_reductase-like"/>
</dbReference>
<keyword evidence="3" id="KW-0560">Oxidoreductase</keyword>
<dbReference type="AlphaFoldDB" id="A0A6A6E5E7"/>
<feature type="domain" description="NmrA-like" evidence="4">
    <location>
        <begin position="3"/>
        <end position="250"/>
    </location>
</feature>
<dbReference type="Gene3D" id="3.40.50.720">
    <property type="entry name" value="NAD(P)-binding Rossmann-like Domain"/>
    <property type="match status" value="1"/>
</dbReference>
<keyword evidence="2" id="KW-0521">NADP</keyword>
<dbReference type="PANTHER" id="PTHR47706:SF4">
    <property type="entry name" value="NMRA-LIKE DOMAIN-CONTAINING PROTEIN"/>
    <property type="match status" value="1"/>
</dbReference>
<gene>
    <name evidence="5" type="ORF">K469DRAFT_738570</name>
</gene>
<dbReference type="Pfam" id="PF05368">
    <property type="entry name" value="NmrA"/>
    <property type="match status" value="1"/>
</dbReference>
<reference evidence="5" key="1">
    <citation type="journal article" date="2020" name="Stud. Mycol.">
        <title>101 Dothideomycetes genomes: a test case for predicting lifestyles and emergence of pathogens.</title>
        <authorList>
            <person name="Haridas S."/>
            <person name="Albert R."/>
            <person name="Binder M."/>
            <person name="Bloem J."/>
            <person name="Labutti K."/>
            <person name="Salamov A."/>
            <person name="Andreopoulos B."/>
            <person name="Baker S."/>
            <person name="Barry K."/>
            <person name="Bills G."/>
            <person name="Bluhm B."/>
            <person name="Cannon C."/>
            <person name="Castanera R."/>
            <person name="Culley D."/>
            <person name="Daum C."/>
            <person name="Ezra D."/>
            <person name="Gonzalez J."/>
            <person name="Henrissat B."/>
            <person name="Kuo A."/>
            <person name="Liang C."/>
            <person name="Lipzen A."/>
            <person name="Lutzoni F."/>
            <person name="Magnuson J."/>
            <person name="Mondo S."/>
            <person name="Nolan M."/>
            <person name="Ohm R."/>
            <person name="Pangilinan J."/>
            <person name="Park H.-J."/>
            <person name="Ramirez L."/>
            <person name="Alfaro M."/>
            <person name="Sun H."/>
            <person name="Tritt A."/>
            <person name="Yoshinaga Y."/>
            <person name="Zwiers L.-H."/>
            <person name="Turgeon B."/>
            <person name="Goodwin S."/>
            <person name="Spatafora J."/>
            <person name="Crous P."/>
            <person name="Grigoriev I."/>
        </authorList>
    </citation>
    <scope>NUCLEOTIDE SEQUENCE</scope>
    <source>
        <strain evidence="5">CBS 207.26</strain>
    </source>
</reference>
<comment type="similarity">
    <text evidence="1">Belongs to the NmrA-type oxidoreductase family. Isoflavone reductase subfamily.</text>
</comment>
<accession>A0A6A6E5E7</accession>
<dbReference type="PANTHER" id="PTHR47706">
    <property type="entry name" value="NMRA-LIKE FAMILY PROTEIN"/>
    <property type="match status" value="1"/>
</dbReference>
<evidence type="ECO:0000256" key="2">
    <source>
        <dbReference type="ARBA" id="ARBA00022857"/>
    </source>
</evidence>
<evidence type="ECO:0000259" key="4">
    <source>
        <dbReference type="Pfam" id="PF05368"/>
    </source>
</evidence>
<name>A0A6A6E5E7_9PEZI</name>
<evidence type="ECO:0000313" key="5">
    <source>
        <dbReference type="EMBL" id="KAF2186205.1"/>
    </source>
</evidence>
<dbReference type="SUPFAM" id="SSF51735">
    <property type="entry name" value="NAD(P)-binding Rossmann-fold domains"/>
    <property type="match status" value="1"/>
</dbReference>
<keyword evidence="6" id="KW-1185">Reference proteome</keyword>
<dbReference type="InterPro" id="IPR036291">
    <property type="entry name" value="NAD(P)-bd_dom_sf"/>
</dbReference>
<evidence type="ECO:0000313" key="6">
    <source>
        <dbReference type="Proteomes" id="UP000800200"/>
    </source>
</evidence>
<dbReference type="OrthoDB" id="419598at2759"/>
<proteinExistence type="inferred from homology"/>
<evidence type="ECO:0000256" key="3">
    <source>
        <dbReference type="ARBA" id="ARBA00023002"/>
    </source>
</evidence>
<dbReference type="Proteomes" id="UP000800200">
    <property type="component" value="Unassembled WGS sequence"/>
</dbReference>
<evidence type="ECO:0000256" key="1">
    <source>
        <dbReference type="ARBA" id="ARBA00005725"/>
    </source>
</evidence>
<dbReference type="GO" id="GO:0016491">
    <property type="term" value="F:oxidoreductase activity"/>
    <property type="evidence" value="ECO:0007669"/>
    <property type="project" value="UniProtKB-KW"/>
</dbReference>
<dbReference type="EMBL" id="ML994630">
    <property type="protein sequence ID" value="KAF2186205.1"/>
    <property type="molecule type" value="Genomic_DNA"/>
</dbReference>